<keyword evidence="5" id="KW-0808">Transferase</keyword>
<dbReference type="InterPro" id="IPR005467">
    <property type="entry name" value="His_kinase_dom"/>
</dbReference>
<organism evidence="11 12">
    <name type="scientific">Ktedonosporobacter rubrisoli</name>
    <dbReference type="NCBI Taxonomy" id="2509675"/>
    <lineage>
        <taxon>Bacteria</taxon>
        <taxon>Bacillati</taxon>
        <taxon>Chloroflexota</taxon>
        <taxon>Ktedonobacteria</taxon>
        <taxon>Ktedonobacterales</taxon>
        <taxon>Ktedonosporobacteraceae</taxon>
        <taxon>Ktedonosporobacter</taxon>
    </lineage>
</organism>
<evidence type="ECO:0000256" key="8">
    <source>
        <dbReference type="SAM" id="Phobius"/>
    </source>
</evidence>
<dbReference type="PANTHER" id="PTHR24421">
    <property type="entry name" value="NITRATE/NITRITE SENSOR PROTEIN NARX-RELATED"/>
    <property type="match status" value="1"/>
</dbReference>
<dbReference type="InterPro" id="IPR036890">
    <property type="entry name" value="HATPase_C_sf"/>
</dbReference>
<feature type="transmembrane region" description="Helical" evidence="8">
    <location>
        <begin position="76"/>
        <end position="100"/>
    </location>
</feature>
<evidence type="ECO:0000256" key="5">
    <source>
        <dbReference type="ARBA" id="ARBA00022679"/>
    </source>
</evidence>
<keyword evidence="8" id="KW-0472">Membrane</keyword>
<dbReference type="OrthoDB" id="9781904at2"/>
<name>A0A4P6JIE7_KTERU</name>
<dbReference type="SMART" id="SM00304">
    <property type="entry name" value="HAMP"/>
    <property type="match status" value="1"/>
</dbReference>
<dbReference type="CDD" id="cd06225">
    <property type="entry name" value="HAMP"/>
    <property type="match status" value="1"/>
</dbReference>
<protein>
    <recommendedName>
        <fullName evidence="3">histidine kinase</fullName>
        <ecNumber evidence="3">2.7.13.3</ecNumber>
    </recommendedName>
</protein>
<comment type="catalytic activity">
    <reaction evidence="1">
        <text>ATP + protein L-histidine = ADP + protein N-phospho-L-histidine.</text>
        <dbReference type="EC" id="2.7.13.3"/>
    </reaction>
</comment>
<feature type="transmembrane region" description="Helical" evidence="8">
    <location>
        <begin position="35"/>
        <end position="56"/>
    </location>
</feature>
<evidence type="ECO:0000256" key="4">
    <source>
        <dbReference type="ARBA" id="ARBA00022553"/>
    </source>
</evidence>
<dbReference type="InterPro" id="IPR003660">
    <property type="entry name" value="HAMP_dom"/>
</dbReference>
<dbReference type="InterPro" id="IPR003594">
    <property type="entry name" value="HATPase_dom"/>
</dbReference>
<feature type="domain" description="HAMP" evidence="10">
    <location>
        <begin position="104"/>
        <end position="156"/>
    </location>
</feature>
<keyword evidence="4" id="KW-0597">Phosphoprotein</keyword>
<evidence type="ECO:0000256" key="3">
    <source>
        <dbReference type="ARBA" id="ARBA00012438"/>
    </source>
</evidence>
<dbReference type="SUPFAM" id="SSF158472">
    <property type="entry name" value="HAMP domain-like"/>
    <property type="match status" value="1"/>
</dbReference>
<keyword evidence="7" id="KW-0902">Two-component regulatory system</keyword>
<dbReference type="Pfam" id="PF00672">
    <property type="entry name" value="HAMP"/>
    <property type="match status" value="1"/>
</dbReference>
<keyword evidence="8" id="KW-1133">Transmembrane helix</keyword>
<dbReference type="PROSITE" id="PS50109">
    <property type="entry name" value="HIS_KIN"/>
    <property type="match status" value="1"/>
</dbReference>
<evidence type="ECO:0000313" key="11">
    <source>
        <dbReference type="EMBL" id="QBD74835.1"/>
    </source>
</evidence>
<dbReference type="SMART" id="SM00387">
    <property type="entry name" value="HATPase_c"/>
    <property type="match status" value="1"/>
</dbReference>
<dbReference type="AlphaFoldDB" id="A0A4P6JIE7"/>
<evidence type="ECO:0000256" key="6">
    <source>
        <dbReference type="ARBA" id="ARBA00022777"/>
    </source>
</evidence>
<evidence type="ECO:0000256" key="2">
    <source>
        <dbReference type="ARBA" id="ARBA00004370"/>
    </source>
</evidence>
<dbReference type="EMBL" id="CP035758">
    <property type="protein sequence ID" value="QBD74835.1"/>
    <property type="molecule type" value="Genomic_DNA"/>
</dbReference>
<dbReference type="GO" id="GO:0000155">
    <property type="term" value="F:phosphorelay sensor kinase activity"/>
    <property type="evidence" value="ECO:0007669"/>
    <property type="project" value="InterPro"/>
</dbReference>
<proteinExistence type="predicted"/>
<dbReference type="Gene3D" id="1.20.5.1930">
    <property type="match status" value="1"/>
</dbReference>
<dbReference type="GO" id="GO:0046983">
    <property type="term" value="F:protein dimerization activity"/>
    <property type="evidence" value="ECO:0007669"/>
    <property type="project" value="InterPro"/>
</dbReference>
<keyword evidence="12" id="KW-1185">Reference proteome</keyword>
<accession>A0A4P6JIE7</accession>
<evidence type="ECO:0000256" key="1">
    <source>
        <dbReference type="ARBA" id="ARBA00000085"/>
    </source>
</evidence>
<dbReference type="InterPro" id="IPR050482">
    <property type="entry name" value="Sensor_HK_TwoCompSys"/>
</dbReference>
<reference evidence="11 12" key="1">
    <citation type="submission" date="2019-01" db="EMBL/GenBank/DDBJ databases">
        <title>Ktedonosporobacter rubrisoli SCAWS-G2.</title>
        <authorList>
            <person name="Huang Y."/>
            <person name="Yan B."/>
        </authorList>
    </citation>
    <scope>NUCLEOTIDE SEQUENCE [LARGE SCALE GENOMIC DNA]</scope>
    <source>
        <strain evidence="11 12">SCAWS-G2</strain>
    </source>
</reference>
<dbReference type="GO" id="GO:0016020">
    <property type="term" value="C:membrane"/>
    <property type="evidence" value="ECO:0007669"/>
    <property type="project" value="UniProtKB-SubCell"/>
</dbReference>
<comment type="subcellular location">
    <subcellularLocation>
        <location evidence="2">Membrane</location>
    </subcellularLocation>
</comment>
<evidence type="ECO:0000313" key="12">
    <source>
        <dbReference type="Proteomes" id="UP000290365"/>
    </source>
</evidence>
<dbReference type="Gene3D" id="3.30.565.10">
    <property type="entry name" value="Histidine kinase-like ATPase, C-terminal domain"/>
    <property type="match status" value="1"/>
</dbReference>
<feature type="domain" description="Histidine kinase" evidence="9">
    <location>
        <begin position="173"/>
        <end position="366"/>
    </location>
</feature>
<keyword evidence="6 11" id="KW-0418">Kinase</keyword>
<gene>
    <name evidence="11" type="ORF">EPA93_02025</name>
</gene>
<dbReference type="Pfam" id="PF02518">
    <property type="entry name" value="HATPase_c"/>
    <property type="match status" value="1"/>
</dbReference>
<dbReference type="KEGG" id="kbs:EPA93_02025"/>
<dbReference type="Pfam" id="PF07730">
    <property type="entry name" value="HisKA_3"/>
    <property type="match status" value="1"/>
</dbReference>
<evidence type="ECO:0000259" key="9">
    <source>
        <dbReference type="PROSITE" id="PS50109"/>
    </source>
</evidence>
<dbReference type="Gene3D" id="6.10.340.10">
    <property type="match status" value="1"/>
</dbReference>
<dbReference type="InterPro" id="IPR011712">
    <property type="entry name" value="Sig_transdc_His_kin_sub3_dim/P"/>
</dbReference>
<evidence type="ECO:0000259" key="10">
    <source>
        <dbReference type="PROSITE" id="PS50885"/>
    </source>
</evidence>
<dbReference type="SUPFAM" id="SSF55874">
    <property type="entry name" value="ATPase domain of HSP90 chaperone/DNA topoisomerase II/histidine kinase"/>
    <property type="match status" value="1"/>
</dbReference>
<dbReference type="CDD" id="cd16917">
    <property type="entry name" value="HATPase_UhpB-NarQ-NarX-like"/>
    <property type="match status" value="1"/>
</dbReference>
<evidence type="ECO:0000256" key="7">
    <source>
        <dbReference type="ARBA" id="ARBA00023012"/>
    </source>
</evidence>
<dbReference type="PROSITE" id="PS50885">
    <property type="entry name" value="HAMP"/>
    <property type="match status" value="1"/>
</dbReference>
<dbReference type="Proteomes" id="UP000290365">
    <property type="component" value="Chromosome"/>
</dbReference>
<keyword evidence="8" id="KW-0812">Transmembrane</keyword>
<sequence length="370" mass="41989">MLNWFSQRHPHQLSENAHPVPSTLSSLRVRLGCTYVWTNLLLGITFLILTLVINWLSDWHPYPFIVNHMGAWFVSFLPIAAILFGASLLLFALLGGLFGLMTSYRLVRRLGKLARATVTVADGDYAMRVPVQFKDELGVLEAQFNLMAQRLAESQMHERELVAQNVRWEERTRLARELHDTISQNLFSLRLLAEGMKTIPLEPGVYREKLALVGRTAETITREMRALLLELRPMQLEDLGLKEALEELALMYHTRLDLAIVTDLTELSLSEQIEQALFQIAQEAISNAVRHAQASWISLKLTAEQEVVALYIQDDGKGVDPLTETTNYGLGLRSIQEQVRELNGSIRIQSDRLRGTCILVCLPYKEKNSL</sequence>
<dbReference type="EC" id="2.7.13.3" evidence="3"/>